<sequence length="125" mass="13525">MKHLILAAVLTLSTLPAVAQEAETDTDTGGRDLIEEGAKLFLRGLLREADPAIRELQDLADNVGPALQMLREEMGPALAEIMSRIDDIGNYENPEILPNGDIIIRRAPDAPAYVPPEDALGDVEL</sequence>
<evidence type="ECO:0008006" key="4">
    <source>
        <dbReference type="Google" id="ProtNLM"/>
    </source>
</evidence>
<proteinExistence type="predicted"/>
<gene>
    <name evidence="2" type="ORF">LGQ03_09935</name>
</gene>
<keyword evidence="1" id="KW-0732">Signal</keyword>
<evidence type="ECO:0000313" key="2">
    <source>
        <dbReference type="EMBL" id="MCB5199560.1"/>
    </source>
</evidence>
<reference evidence="2" key="1">
    <citation type="submission" date="2021-10" db="EMBL/GenBank/DDBJ databases">
        <title>Loktanella gaetbuli sp. nov., isolated from a tidal flat.</title>
        <authorList>
            <person name="Park S."/>
            <person name="Yoon J.-H."/>
        </authorList>
    </citation>
    <scope>NUCLEOTIDE SEQUENCE</scope>
    <source>
        <strain evidence="2">TSTF-M6</strain>
    </source>
</reference>
<accession>A0ABS8BV22</accession>
<organism evidence="2 3">
    <name type="scientific">Loktanella gaetbuli</name>
    <dbReference type="NCBI Taxonomy" id="2881335"/>
    <lineage>
        <taxon>Bacteria</taxon>
        <taxon>Pseudomonadati</taxon>
        <taxon>Pseudomonadota</taxon>
        <taxon>Alphaproteobacteria</taxon>
        <taxon>Rhodobacterales</taxon>
        <taxon>Roseobacteraceae</taxon>
        <taxon>Loktanella</taxon>
    </lineage>
</organism>
<evidence type="ECO:0000313" key="3">
    <source>
        <dbReference type="Proteomes" id="UP001138961"/>
    </source>
</evidence>
<dbReference type="EMBL" id="JAJATZ010000004">
    <property type="protein sequence ID" value="MCB5199560.1"/>
    <property type="molecule type" value="Genomic_DNA"/>
</dbReference>
<protein>
    <recommendedName>
        <fullName evidence="4">AAA+ family ATPase</fullName>
    </recommendedName>
</protein>
<feature type="signal peptide" evidence="1">
    <location>
        <begin position="1"/>
        <end position="19"/>
    </location>
</feature>
<keyword evidence="3" id="KW-1185">Reference proteome</keyword>
<dbReference type="RefSeq" id="WP_226748272.1">
    <property type="nucleotide sequence ID" value="NZ_JAJATZ010000004.1"/>
</dbReference>
<name>A0ABS8BV22_9RHOB</name>
<dbReference type="Proteomes" id="UP001138961">
    <property type="component" value="Unassembled WGS sequence"/>
</dbReference>
<comment type="caution">
    <text evidence="2">The sequence shown here is derived from an EMBL/GenBank/DDBJ whole genome shotgun (WGS) entry which is preliminary data.</text>
</comment>
<evidence type="ECO:0000256" key="1">
    <source>
        <dbReference type="SAM" id="SignalP"/>
    </source>
</evidence>
<feature type="chain" id="PRO_5045444861" description="AAA+ family ATPase" evidence="1">
    <location>
        <begin position="20"/>
        <end position="125"/>
    </location>
</feature>